<dbReference type="InterPro" id="IPR051689">
    <property type="entry name" value="Sterol_desaturase/TMEM195"/>
</dbReference>
<dbReference type="OrthoDB" id="6354873at2759"/>
<proteinExistence type="predicted"/>
<dbReference type="GO" id="GO:0016020">
    <property type="term" value="C:membrane"/>
    <property type="evidence" value="ECO:0007669"/>
    <property type="project" value="GOC"/>
</dbReference>
<dbReference type="eggNOG" id="KOG0872">
    <property type="taxonomic scope" value="Eukaryota"/>
</dbReference>
<dbReference type="AlphaFoldDB" id="A0A0L0DA41"/>
<feature type="transmembrane region" description="Helical" evidence="7">
    <location>
        <begin position="71"/>
        <end position="89"/>
    </location>
</feature>
<keyword evidence="10" id="KW-1185">Reference proteome</keyword>
<feature type="transmembrane region" description="Helical" evidence="7">
    <location>
        <begin position="410"/>
        <end position="433"/>
    </location>
</feature>
<protein>
    <submittedName>
        <fullName evidence="9">Transmembrane protein 195</fullName>
    </submittedName>
</protein>
<comment type="subcellular location">
    <subcellularLocation>
        <location evidence="1">Endomembrane system</location>
        <topology evidence="1">Multi-pass membrane protein</topology>
    </subcellularLocation>
</comment>
<dbReference type="GO" id="GO:0050479">
    <property type="term" value="F:glyceryl-ether monooxygenase activity"/>
    <property type="evidence" value="ECO:0007669"/>
    <property type="project" value="TreeGrafter"/>
</dbReference>
<dbReference type="STRING" id="461836.A0A0L0DA41"/>
<feature type="transmembrane region" description="Helical" evidence="7">
    <location>
        <begin position="142"/>
        <end position="160"/>
    </location>
</feature>
<evidence type="ECO:0000256" key="3">
    <source>
        <dbReference type="ARBA" id="ARBA00022989"/>
    </source>
</evidence>
<dbReference type="EMBL" id="GL349454">
    <property type="protein sequence ID" value="KNC49224.1"/>
    <property type="molecule type" value="Genomic_DNA"/>
</dbReference>
<dbReference type="PANTHER" id="PTHR21624:SF1">
    <property type="entry name" value="ALKYLGLYCEROL MONOOXYGENASE"/>
    <property type="match status" value="1"/>
</dbReference>
<dbReference type="Proteomes" id="UP000054408">
    <property type="component" value="Unassembled WGS sequence"/>
</dbReference>
<feature type="transmembrane region" description="Helical" evidence="7">
    <location>
        <begin position="199"/>
        <end position="219"/>
    </location>
</feature>
<dbReference type="RefSeq" id="XP_013757943.1">
    <property type="nucleotide sequence ID" value="XM_013902489.1"/>
</dbReference>
<evidence type="ECO:0000313" key="9">
    <source>
        <dbReference type="EMBL" id="KNC49224.1"/>
    </source>
</evidence>
<keyword evidence="3 7" id="KW-1133">Transmembrane helix</keyword>
<feature type="domain" description="Fatty acid hydroxylase" evidence="8">
    <location>
        <begin position="151"/>
        <end position="281"/>
    </location>
</feature>
<evidence type="ECO:0000256" key="4">
    <source>
        <dbReference type="ARBA" id="ARBA00023002"/>
    </source>
</evidence>
<reference evidence="9 10" key="1">
    <citation type="submission" date="2010-05" db="EMBL/GenBank/DDBJ databases">
        <title>The Genome Sequence of Thecamonas trahens ATCC 50062.</title>
        <authorList>
            <consortium name="The Broad Institute Genome Sequencing Platform"/>
            <person name="Russ C."/>
            <person name="Cuomo C."/>
            <person name="Shea T."/>
            <person name="Young S.K."/>
            <person name="Zeng Q."/>
            <person name="Koehrsen M."/>
            <person name="Haas B."/>
            <person name="Borodovsky M."/>
            <person name="Guigo R."/>
            <person name="Alvarado L."/>
            <person name="Berlin A."/>
            <person name="Bochicchio J."/>
            <person name="Borenstein D."/>
            <person name="Chapman S."/>
            <person name="Chen Z."/>
            <person name="Freedman E."/>
            <person name="Gellesch M."/>
            <person name="Goldberg J."/>
            <person name="Griggs A."/>
            <person name="Gujja S."/>
            <person name="Heilman E."/>
            <person name="Heiman D."/>
            <person name="Hepburn T."/>
            <person name="Howarth C."/>
            <person name="Jen D."/>
            <person name="Larson L."/>
            <person name="Mehta T."/>
            <person name="Park D."/>
            <person name="Pearson M."/>
            <person name="Roberts A."/>
            <person name="Saif S."/>
            <person name="Shenoy N."/>
            <person name="Sisk P."/>
            <person name="Stolte C."/>
            <person name="Sykes S."/>
            <person name="Thomson T."/>
            <person name="Walk T."/>
            <person name="White J."/>
            <person name="Yandava C."/>
            <person name="Burger G."/>
            <person name="Gray M.W."/>
            <person name="Holland P.W.H."/>
            <person name="King N."/>
            <person name="Lang F.B.F."/>
            <person name="Roger A.J."/>
            <person name="Ruiz-Trillo I."/>
            <person name="Lander E."/>
            <person name="Nusbaum C."/>
        </authorList>
    </citation>
    <scope>NUCLEOTIDE SEQUENCE [LARGE SCALE GENOMIC DNA]</scope>
    <source>
        <strain evidence="9 10">ATCC 50062</strain>
    </source>
</reference>
<dbReference type="GO" id="GO:0008610">
    <property type="term" value="P:lipid biosynthetic process"/>
    <property type="evidence" value="ECO:0007669"/>
    <property type="project" value="InterPro"/>
</dbReference>
<dbReference type="GO" id="GO:0006643">
    <property type="term" value="P:membrane lipid metabolic process"/>
    <property type="evidence" value="ECO:0007669"/>
    <property type="project" value="TreeGrafter"/>
</dbReference>
<keyword evidence="2 7" id="KW-0812">Transmembrane</keyword>
<gene>
    <name evidence="9" type="ORF">AMSG_05212</name>
</gene>
<evidence type="ECO:0000256" key="5">
    <source>
        <dbReference type="ARBA" id="ARBA00023098"/>
    </source>
</evidence>
<dbReference type="PANTHER" id="PTHR21624">
    <property type="entry name" value="STEROL DESATURASE-RELATED PROTEIN"/>
    <property type="match status" value="1"/>
</dbReference>
<feature type="transmembrane region" description="Helical" evidence="7">
    <location>
        <begin position="370"/>
        <end position="390"/>
    </location>
</feature>
<evidence type="ECO:0000313" key="10">
    <source>
        <dbReference type="Proteomes" id="UP000054408"/>
    </source>
</evidence>
<dbReference type="GO" id="GO:0005783">
    <property type="term" value="C:endoplasmic reticulum"/>
    <property type="evidence" value="ECO:0007669"/>
    <property type="project" value="TreeGrafter"/>
</dbReference>
<sequence>MFPTTTSAEEAAAATAGATAAEAKSGRVLGLYMVIGLFPVVLSAYATVQYLLTCVEEQVALEAMTHKLPDLIAAAIPVFVVCVASEAVADAWAGTGYYRLNDAISSLSAGMTQQATGALIKAAGIFPYAWVHTNMRLIEVDASSWLVGLGVFLAVEHGYYCMHRFAHEWNLGWAGHVVHHSSEEYNLTTALRQGVLQPFFSWMFYVPYALIFPLELYVLHNQINTLYQFWIHTRFITRLPWPLELVFNTPSHHRVHHGRNEQYIDKNYGGTLIIFDRLYGTFEPEDEDVIYGITHSLETWNPVYIQSHHLIETVATAVASTTVAAKVRTFLDYGPGYNYRLANHEALQSASACAEPKRAGPPTPRIRHDAGPASGALAVYCGLSVTMAILEIADQLKLQSRLSLLDSSLYGAYVIFHVTAVSLILDGSVWAWLVVPLRWIAYAALAANTAMPQVEAAFGGSFALFALSPTTAWVVAAVGACAFLAAAATAPRAPPPGKVKAG</sequence>
<organism evidence="9 10">
    <name type="scientific">Thecamonas trahens ATCC 50062</name>
    <dbReference type="NCBI Taxonomy" id="461836"/>
    <lineage>
        <taxon>Eukaryota</taxon>
        <taxon>Apusozoa</taxon>
        <taxon>Apusomonadida</taxon>
        <taxon>Apusomonadidae</taxon>
        <taxon>Thecamonas</taxon>
    </lineage>
</organism>
<evidence type="ECO:0000259" key="8">
    <source>
        <dbReference type="Pfam" id="PF04116"/>
    </source>
</evidence>
<evidence type="ECO:0000256" key="2">
    <source>
        <dbReference type="ARBA" id="ARBA00022692"/>
    </source>
</evidence>
<evidence type="ECO:0000256" key="7">
    <source>
        <dbReference type="SAM" id="Phobius"/>
    </source>
</evidence>
<evidence type="ECO:0000256" key="1">
    <source>
        <dbReference type="ARBA" id="ARBA00004127"/>
    </source>
</evidence>
<evidence type="ECO:0000256" key="6">
    <source>
        <dbReference type="ARBA" id="ARBA00023136"/>
    </source>
</evidence>
<accession>A0A0L0DA41</accession>
<dbReference type="InterPro" id="IPR006694">
    <property type="entry name" value="Fatty_acid_hydroxylase"/>
</dbReference>
<feature type="transmembrane region" description="Helical" evidence="7">
    <location>
        <begin position="29"/>
        <end position="51"/>
    </location>
</feature>
<dbReference type="GeneID" id="25564666"/>
<name>A0A0L0DA41_THETB</name>
<dbReference type="Pfam" id="PF04116">
    <property type="entry name" value="FA_hydroxylase"/>
    <property type="match status" value="1"/>
</dbReference>
<keyword evidence="4" id="KW-0560">Oxidoreductase</keyword>
<dbReference type="GO" id="GO:0005506">
    <property type="term" value="F:iron ion binding"/>
    <property type="evidence" value="ECO:0007669"/>
    <property type="project" value="InterPro"/>
</dbReference>
<keyword evidence="5" id="KW-0443">Lipid metabolism</keyword>
<keyword evidence="6 7" id="KW-0472">Membrane</keyword>